<reference evidence="2 3" key="1">
    <citation type="journal article" date="2012" name="Genome Biol.">
        <title>The genome of the polar eukaryotic microalga coccomyxa subellipsoidea reveals traits of cold adaptation.</title>
        <authorList>
            <person name="Blanc G."/>
            <person name="Agarkova I."/>
            <person name="Grimwood J."/>
            <person name="Kuo A."/>
            <person name="Brueggeman A."/>
            <person name="Dunigan D."/>
            <person name="Gurnon J."/>
            <person name="Ladunga I."/>
            <person name="Lindquist E."/>
            <person name="Lucas S."/>
            <person name="Pangilinan J."/>
            <person name="Proschold T."/>
            <person name="Salamov A."/>
            <person name="Schmutz J."/>
            <person name="Weeks D."/>
            <person name="Yamada T."/>
            <person name="Claverie J.M."/>
            <person name="Grigoriev I."/>
            <person name="Van Etten J."/>
            <person name="Lomsadze A."/>
            <person name="Borodovsky M."/>
        </authorList>
    </citation>
    <scope>NUCLEOTIDE SEQUENCE [LARGE SCALE GENOMIC DNA]</scope>
    <source>
        <strain evidence="2 3">C-169</strain>
    </source>
</reference>
<protein>
    <submittedName>
        <fullName evidence="2">3'-5' exonuclease</fullName>
    </submittedName>
</protein>
<dbReference type="GO" id="GO:0000176">
    <property type="term" value="C:nuclear exosome (RNase complex)"/>
    <property type="evidence" value="ECO:0007669"/>
    <property type="project" value="TreeGrafter"/>
</dbReference>
<keyword evidence="3" id="KW-1185">Reference proteome</keyword>
<dbReference type="SMART" id="SM00474">
    <property type="entry name" value="35EXOc"/>
    <property type="match status" value="1"/>
</dbReference>
<feature type="non-terminal residue" evidence="2">
    <location>
        <position position="1"/>
    </location>
</feature>
<dbReference type="InterPro" id="IPR012337">
    <property type="entry name" value="RNaseH-like_sf"/>
</dbReference>
<dbReference type="PANTHER" id="PTHR12124">
    <property type="entry name" value="POLYMYOSITIS/SCLERODERMA AUTOANTIGEN-RELATED"/>
    <property type="match status" value="1"/>
</dbReference>
<evidence type="ECO:0000313" key="3">
    <source>
        <dbReference type="Proteomes" id="UP000007264"/>
    </source>
</evidence>
<dbReference type="GeneID" id="17039095"/>
<feature type="non-terminal residue" evidence="2">
    <location>
        <position position="165"/>
    </location>
</feature>
<dbReference type="GO" id="GO:0071044">
    <property type="term" value="P:histone mRNA catabolic process"/>
    <property type="evidence" value="ECO:0007669"/>
    <property type="project" value="TreeGrafter"/>
</dbReference>
<keyword evidence="2" id="KW-0378">Hydrolase</keyword>
<dbReference type="Proteomes" id="UP000007264">
    <property type="component" value="Unassembled WGS sequence"/>
</dbReference>
<dbReference type="GO" id="GO:0071040">
    <property type="term" value="P:nuclear polyadenylation-dependent antisense transcript catabolic process"/>
    <property type="evidence" value="ECO:0007669"/>
    <property type="project" value="TreeGrafter"/>
</dbReference>
<dbReference type="RefSeq" id="XP_005645657.1">
    <property type="nucleotide sequence ID" value="XM_005645600.1"/>
</dbReference>
<dbReference type="GO" id="GO:0005730">
    <property type="term" value="C:nucleolus"/>
    <property type="evidence" value="ECO:0007669"/>
    <property type="project" value="TreeGrafter"/>
</dbReference>
<dbReference type="GO" id="GO:0071038">
    <property type="term" value="P:TRAMP-dependent tRNA surveillance pathway"/>
    <property type="evidence" value="ECO:0007669"/>
    <property type="project" value="TreeGrafter"/>
</dbReference>
<proteinExistence type="predicted"/>
<dbReference type="GO" id="GO:0071051">
    <property type="term" value="P:poly(A)-dependent snoRNA 3'-end processing"/>
    <property type="evidence" value="ECO:0007669"/>
    <property type="project" value="TreeGrafter"/>
</dbReference>
<dbReference type="GO" id="GO:0071039">
    <property type="term" value="P:nuclear polyadenylation-dependent CUT catabolic process"/>
    <property type="evidence" value="ECO:0007669"/>
    <property type="project" value="TreeGrafter"/>
</dbReference>
<dbReference type="GO" id="GO:0071036">
    <property type="term" value="P:nuclear polyadenylation-dependent snoRNA catabolic process"/>
    <property type="evidence" value="ECO:0007669"/>
    <property type="project" value="TreeGrafter"/>
</dbReference>
<dbReference type="InterPro" id="IPR036397">
    <property type="entry name" value="RNaseH_sf"/>
</dbReference>
<evidence type="ECO:0000259" key="1">
    <source>
        <dbReference type="SMART" id="SM00474"/>
    </source>
</evidence>
<dbReference type="EMBL" id="AGSI01000013">
    <property type="protein sequence ID" value="EIE21113.1"/>
    <property type="molecule type" value="Genomic_DNA"/>
</dbReference>
<accession>I0YRU4</accession>
<dbReference type="PANTHER" id="PTHR12124:SF47">
    <property type="entry name" value="EXOSOME COMPONENT 10"/>
    <property type="match status" value="1"/>
</dbReference>
<dbReference type="InterPro" id="IPR045092">
    <property type="entry name" value="Rrp6-like"/>
</dbReference>
<comment type="caution">
    <text evidence="2">The sequence shown here is derived from an EMBL/GenBank/DDBJ whole genome shotgun (WGS) entry which is preliminary data.</text>
</comment>
<dbReference type="GO" id="GO:0071037">
    <property type="term" value="P:nuclear polyadenylation-dependent snRNA catabolic process"/>
    <property type="evidence" value="ECO:0007669"/>
    <property type="project" value="TreeGrafter"/>
</dbReference>
<dbReference type="GO" id="GO:0071035">
    <property type="term" value="P:nuclear polyadenylation-dependent rRNA catabolic process"/>
    <property type="evidence" value="ECO:0007669"/>
    <property type="project" value="TreeGrafter"/>
</dbReference>
<dbReference type="AlphaFoldDB" id="I0YRU4"/>
<evidence type="ECO:0000313" key="2">
    <source>
        <dbReference type="EMBL" id="EIE21113.1"/>
    </source>
</evidence>
<dbReference type="OrthoDB" id="2250022at2759"/>
<dbReference type="Gene3D" id="3.30.420.10">
    <property type="entry name" value="Ribonuclease H-like superfamily/Ribonuclease H"/>
    <property type="match status" value="1"/>
</dbReference>
<sequence length="165" mass="19026">VDSAEKLQRVTEELKGAQQIAVDLEHHALRSYLGITCLLQLSTGDKEYLVDALALHDHMHLLQDVLEDARVVKVLHGGENDISWLQRDFHLYLVNVFDTEKACQVLGYEERSLAHLLQRYCGVTANKQYQRADWRVRPLAKELVDYARTDVHFLVYIADVLRSEL</sequence>
<gene>
    <name evidence="2" type="ORF">COCSUDRAFT_8713</name>
</gene>
<dbReference type="KEGG" id="csl:COCSUDRAFT_8713"/>
<organism evidence="2 3">
    <name type="scientific">Coccomyxa subellipsoidea (strain C-169)</name>
    <name type="common">Green microalga</name>
    <dbReference type="NCBI Taxonomy" id="574566"/>
    <lineage>
        <taxon>Eukaryota</taxon>
        <taxon>Viridiplantae</taxon>
        <taxon>Chlorophyta</taxon>
        <taxon>core chlorophytes</taxon>
        <taxon>Trebouxiophyceae</taxon>
        <taxon>Trebouxiophyceae incertae sedis</taxon>
        <taxon>Coccomyxaceae</taxon>
        <taxon>Coccomyxa</taxon>
        <taxon>Coccomyxa subellipsoidea</taxon>
    </lineage>
</organism>
<dbReference type="GO" id="GO:0000175">
    <property type="term" value="F:3'-5'-RNA exonuclease activity"/>
    <property type="evidence" value="ECO:0007669"/>
    <property type="project" value="InterPro"/>
</dbReference>
<dbReference type="GO" id="GO:0000467">
    <property type="term" value="P:exonucleolytic trimming to generate mature 3'-end of 5.8S rRNA from tricistronic rRNA transcript (SSU-rRNA, 5.8S rRNA, LSU-rRNA)"/>
    <property type="evidence" value="ECO:0007669"/>
    <property type="project" value="InterPro"/>
</dbReference>
<keyword evidence="2" id="KW-0540">Nuclease</keyword>
<dbReference type="Pfam" id="PF01612">
    <property type="entry name" value="DNA_pol_A_exo1"/>
    <property type="match status" value="1"/>
</dbReference>
<dbReference type="InterPro" id="IPR002562">
    <property type="entry name" value="3'-5'_exonuclease_dom"/>
</dbReference>
<dbReference type="STRING" id="574566.I0YRU4"/>
<feature type="domain" description="3'-5' exonuclease" evidence="1">
    <location>
        <begin position="1"/>
        <end position="165"/>
    </location>
</feature>
<dbReference type="eggNOG" id="KOG2206">
    <property type="taxonomic scope" value="Eukaryota"/>
</dbReference>
<keyword evidence="2" id="KW-0269">Exonuclease</keyword>
<name>I0YRU4_COCSC</name>
<dbReference type="GO" id="GO:0003727">
    <property type="term" value="F:single-stranded RNA binding"/>
    <property type="evidence" value="ECO:0007669"/>
    <property type="project" value="TreeGrafter"/>
</dbReference>
<dbReference type="SUPFAM" id="SSF53098">
    <property type="entry name" value="Ribonuclease H-like"/>
    <property type="match status" value="1"/>
</dbReference>